<dbReference type="Pfam" id="PF04000">
    <property type="entry name" value="Sas10_Utp3"/>
    <property type="match status" value="1"/>
</dbReference>
<dbReference type="PANTHER" id="PTHR13237">
    <property type="entry name" value="SOMETHING ABOUT SILENCING PROTEIN 10-RELATED"/>
    <property type="match status" value="1"/>
</dbReference>
<dbReference type="Proteomes" id="UP000566819">
    <property type="component" value="Unassembled WGS sequence"/>
</dbReference>
<evidence type="ECO:0000313" key="2">
    <source>
        <dbReference type="EMBL" id="KAF4635061.1"/>
    </source>
</evidence>
<sequence length="251" mass="27568">MVTKTSFPALLETLTQALSSASESTEKLSAPLPPKDGISLFDVKNELFLSYLQNLVFLIILKIRNRKNGASDDGENENLDNVVIKKLVELQVYLEKGVRPLEGRLKYQIDKVLRAADDAKRAEEATKPKANSKTARLAESDDESGEGSDDDSDVKSANGVALQAAEIDDLQYRPNPSALLRPAAAADSDANGKADDGIYKPPRIQGTAMPTTGPREKLDKKPNKSATLDEFWREKKQEREGKERGGRTTRV</sequence>
<organism evidence="2 3">
    <name type="scientific">Cudoniella acicularis</name>
    <dbReference type="NCBI Taxonomy" id="354080"/>
    <lineage>
        <taxon>Eukaryota</taxon>
        <taxon>Fungi</taxon>
        <taxon>Dikarya</taxon>
        <taxon>Ascomycota</taxon>
        <taxon>Pezizomycotina</taxon>
        <taxon>Leotiomycetes</taxon>
        <taxon>Helotiales</taxon>
        <taxon>Tricladiaceae</taxon>
        <taxon>Cudoniella</taxon>
    </lineage>
</organism>
<reference evidence="2 3" key="1">
    <citation type="submission" date="2020-03" db="EMBL/GenBank/DDBJ databases">
        <title>Draft Genome Sequence of Cudoniella acicularis.</title>
        <authorList>
            <person name="Buettner E."/>
            <person name="Kellner H."/>
        </authorList>
    </citation>
    <scope>NUCLEOTIDE SEQUENCE [LARGE SCALE GENOMIC DNA]</scope>
    <source>
        <strain evidence="2 3">DSM 108380</strain>
    </source>
</reference>
<evidence type="ECO:0000313" key="3">
    <source>
        <dbReference type="Proteomes" id="UP000566819"/>
    </source>
</evidence>
<dbReference type="AlphaFoldDB" id="A0A8H4RTZ9"/>
<dbReference type="EMBL" id="JAAMPI010000144">
    <property type="protein sequence ID" value="KAF4635061.1"/>
    <property type="molecule type" value="Genomic_DNA"/>
</dbReference>
<feature type="compositionally biased region" description="Basic and acidic residues" evidence="1">
    <location>
        <begin position="230"/>
        <end position="251"/>
    </location>
</feature>
<evidence type="ECO:0000256" key="1">
    <source>
        <dbReference type="SAM" id="MobiDB-lite"/>
    </source>
</evidence>
<accession>A0A8H4RTZ9</accession>
<feature type="compositionally biased region" description="Acidic residues" evidence="1">
    <location>
        <begin position="140"/>
        <end position="152"/>
    </location>
</feature>
<feature type="compositionally biased region" description="Low complexity" evidence="1">
    <location>
        <begin position="173"/>
        <end position="189"/>
    </location>
</feature>
<dbReference type="GO" id="GO:0032040">
    <property type="term" value="C:small-subunit processome"/>
    <property type="evidence" value="ECO:0007669"/>
    <property type="project" value="TreeGrafter"/>
</dbReference>
<feature type="region of interest" description="Disordered" evidence="1">
    <location>
        <begin position="119"/>
        <end position="251"/>
    </location>
</feature>
<dbReference type="GO" id="GO:0000462">
    <property type="term" value="P:maturation of SSU-rRNA from tricistronic rRNA transcript (SSU-rRNA, 5.8S rRNA, LSU-rRNA)"/>
    <property type="evidence" value="ECO:0007669"/>
    <property type="project" value="TreeGrafter"/>
</dbReference>
<name>A0A8H4RTZ9_9HELO</name>
<dbReference type="PANTHER" id="PTHR13237:SF9">
    <property type="entry name" value="NEUROGUIDIN"/>
    <property type="match status" value="1"/>
</dbReference>
<gene>
    <name evidence="2" type="ORF">G7Y89_g3039</name>
</gene>
<dbReference type="InterPro" id="IPR007146">
    <property type="entry name" value="Sas10/Utp3/C1D"/>
</dbReference>
<dbReference type="OrthoDB" id="203440at2759"/>
<keyword evidence="3" id="KW-1185">Reference proteome</keyword>
<proteinExistence type="predicted"/>
<comment type="caution">
    <text evidence="2">The sequence shown here is derived from an EMBL/GenBank/DDBJ whole genome shotgun (WGS) entry which is preliminary data.</text>
</comment>
<protein>
    <submittedName>
        <fullName evidence="2">Uncharacterized protein</fullName>
    </submittedName>
</protein>